<dbReference type="STRING" id="945553.A0A0D2P2E8"/>
<dbReference type="Proteomes" id="UP000054270">
    <property type="component" value="Unassembled WGS sequence"/>
</dbReference>
<evidence type="ECO:0000313" key="3">
    <source>
        <dbReference type="Proteomes" id="UP000054270"/>
    </source>
</evidence>
<dbReference type="PANTHER" id="PTHR36223">
    <property type="entry name" value="BETA-LACTAMASE-TYPE TRANSPEPTIDASE FOLD DOMAIN CONTAINING PROTEIN"/>
    <property type="match status" value="1"/>
</dbReference>
<dbReference type="OrthoDB" id="3364132at2759"/>
<evidence type="ECO:0000313" key="2">
    <source>
        <dbReference type="EMBL" id="KJA14700.1"/>
    </source>
</evidence>
<feature type="domain" description="DUF7918" evidence="1">
    <location>
        <begin position="15"/>
        <end position="214"/>
    </location>
</feature>
<sequence length="290" mass="32727">METPNDMLNGDGFSAWISVDGVPCAQYVVQYEEGDAVAGPNARCWIASTANKSFSINIRKEKDDSDYRAMVYLDGQAVVNSVFHKTVTSTQTISTIWISDYETKNLIFAPPEITDDDSCLENPLLRKIGYIRVVMTRGKRGEFLPEGFEHDVENLGKVHERFKKGLAHRVKYGPAQQAAVKRTCCQYEVQGKPVTFLFRYRPLDVLQATNIAPRMRSQSEDDENDVIPTEEGKGIINLDSDDEKERELLAQLESVRNRKRAKQSNGLPKKKVKAEANRHFVPGEVIDLTI</sequence>
<organism evidence="2 3">
    <name type="scientific">Hypholoma sublateritium (strain FD-334 SS-4)</name>
    <dbReference type="NCBI Taxonomy" id="945553"/>
    <lineage>
        <taxon>Eukaryota</taxon>
        <taxon>Fungi</taxon>
        <taxon>Dikarya</taxon>
        <taxon>Basidiomycota</taxon>
        <taxon>Agaricomycotina</taxon>
        <taxon>Agaricomycetes</taxon>
        <taxon>Agaricomycetidae</taxon>
        <taxon>Agaricales</taxon>
        <taxon>Agaricineae</taxon>
        <taxon>Strophariaceae</taxon>
        <taxon>Hypholoma</taxon>
    </lineage>
</organism>
<dbReference type="OMA" id="VRPIMFT"/>
<protein>
    <recommendedName>
        <fullName evidence="1">DUF7918 domain-containing protein</fullName>
    </recommendedName>
</protein>
<name>A0A0D2P2E8_HYPSF</name>
<gene>
    <name evidence="2" type="ORF">HYPSUDRAFT_427402</name>
</gene>
<evidence type="ECO:0000259" key="1">
    <source>
        <dbReference type="Pfam" id="PF25534"/>
    </source>
</evidence>
<keyword evidence="3" id="KW-1185">Reference proteome</keyword>
<accession>A0A0D2P2E8</accession>
<dbReference type="InterPro" id="IPR057678">
    <property type="entry name" value="DUF7918"/>
</dbReference>
<dbReference type="PANTHER" id="PTHR36223:SF1">
    <property type="entry name" value="TRANSCRIPTION ELONGATION FACTOR EAF N-TERMINAL DOMAIN-CONTAINING PROTEIN"/>
    <property type="match status" value="1"/>
</dbReference>
<dbReference type="Pfam" id="PF25534">
    <property type="entry name" value="DUF7918"/>
    <property type="match status" value="1"/>
</dbReference>
<reference evidence="3" key="1">
    <citation type="submission" date="2014-04" db="EMBL/GenBank/DDBJ databases">
        <title>Evolutionary Origins and Diversification of the Mycorrhizal Mutualists.</title>
        <authorList>
            <consortium name="DOE Joint Genome Institute"/>
            <consortium name="Mycorrhizal Genomics Consortium"/>
            <person name="Kohler A."/>
            <person name="Kuo A."/>
            <person name="Nagy L.G."/>
            <person name="Floudas D."/>
            <person name="Copeland A."/>
            <person name="Barry K.W."/>
            <person name="Cichocki N."/>
            <person name="Veneault-Fourrey C."/>
            <person name="LaButti K."/>
            <person name="Lindquist E.A."/>
            <person name="Lipzen A."/>
            <person name="Lundell T."/>
            <person name="Morin E."/>
            <person name="Murat C."/>
            <person name="Riley R."/>
            <person name="Ohm R."/>
            <person name="Sun H."/>
            <person name="Tunlid A."/>
            <person name="Henrissat B."/>
            <person name="Grigoriev I.V."/>
            <person name="Hibbett D.S."/>
            <person name="Martin F."/>
        </authorList>
    </citation>
    <scope>NUCLEOTIDE SEQUENCE [LARGE SCALE GENOMIC DNA]</scope>
    <source>
        <strain evidence="3">FD-334 SS-4</strain>
    </source>
</reference>
<dbReference type="AlphaFoldDB" id="A0A0D2P2E8"/>
<dbReference type="EMBL" id="KN817668">
    <property type="protein sequence ID" value="KJA14700.1"/>
    <property type="molecule type" value="Genomic_DNA"/>
</dbReference>
<proteinExistence type="predicted"/>